<feature type="transmembrane region" description="Helical" evidence="1">
    <location>
        <begin position="262"/>
        <end position="281"/>
    </location>
</feature>
<gene>
    <name evidence="2" type="ORF">UFOPK2370_00857</name>
</gene>
<evidence type="ECO:0000256" key="1">
    <source>
        <dbReference type="SAM" id="Phobius"/>
    </source>
</evidence>
<accession>A0A6J6NU85</accession>
<dbReference type="EMBL" id="CAEZXK010000021">
    <property type="protein sequence ID" value="CAB4689532.1"/>
    <property type="molecule type" value="Genomic_DNA"/>
</dbReference>
<feature type="transmembrane region" description="Helical" evidence="1">
    <location>
        <begin position="49"/>
        <end position="70"/>
    </location>
</feature>
<feature type="transmembrane region" description="Helical" evidence="1">
    <location>
        <begin position="184"/>
        <end position="204"/>
    </location>
</feature>
<name>A0A6J6NU85_9ZZZZ</name>
<proteinExistence type="predicted"/>
<feature type="transmembrane region" description="Helical" evidence="1">
    <location>
        <begin position="91"/>
        <end position="110"/>
    </location>
</feature>
<keyword evidence="1" id="KW-1133">Transmembrane helix</keyword>
<keyword evidence="1" id="KW-0472">Membrane</keyword>
<feature type="transmembrane region" description="Helical" evidence="1">
    <location>
        <begin position="224"/>
        <end position="250"/>
    </location>
</feature>
<organism evidence="2">
    <name type="scientific">freshwater metagenome</name>
    <dbReference type="NCBI Taxonomy" id="449393"/>
    <lineage>
        <taxon>unclassified sequences</taxon>
        <taxon>metagenomes</taxon>
        <taxon>ecological metagenomes</taxon>
    </lineage>
</organism>
<evidence type="ECO:0000313" key="2">
    <source>
        <dbReference type="EMBL" id="CAB4689532.1"/>
    </source>
</evidence>
<reference evidence="2" key="1">
    <citation type="submission" date="2020-05" db="EMBL/GenBank/DDBJ databases">
        <authorList>
            <person name="Chiriac C."/>
            <person name="Salcher M."/>
            <person name="Ghai R."/>
            <person name="Kavagutti S V."/>
        </authorList>
    </citation>
    <scope>NUCLEOTIDE SEQUENCE</scope>
</reference>
<sequence>MTQSHIDRLIKLYRTALKILVISTGLKLISIIAELLTTTYIPFLVGGGVFSPSVTLVGDALAWPGILWLYKRAQSLKSLDDEKAATVYRSMWGFQLIIGTFVTLGAIAMIPGSVFALQMGVPGLAILLPIFGGAWIFSQARKINQEIVAGRQQVETNAEPTPNPYLKTQADSASKDANSRNAGILLLVGAALMLVINVFTEFALVNDLRNTPEFFGPDSRMGYVSWSIGYAGVADVLFFGTLGIAVLVMALVARKRMAKSRFIAIVVVSVLQLALFSGSLAPTIAKALGPSQIANNLQGQADDASVTIKYLQSIDPPAGFEGSLAEPFAEETNLQWGLSANTGAEAPIREKCTAVVEYAFGLGATDWMRKDTRETGKVADQAATIQACEQVLDGYPRLKVKRFSTYSDSFVMGGIANFEPSSPLTFDLMLMNTDPKSEKPNTFSFELYISTAYGMDPVLRDGDLSLGTVEVNELLNIIGQARLANPDRNPTDPAFMREILATYKYDLKLKLFESKPGVADRIELTDSDNFHMCLSVEPWDEKKMAQEDPGWGYGLAGMYEKLSELNGFGNYKEGSCKG</sequence>
<protein>
    <submittedName>
        <fullName evidence="2">Unannotated protein</fullName>
    </submittedName>
</protein>
<feature type="transmembrane region" description="Helical" evidence="1">
    <location>
        <begin position="20"/>
        <end position="43"/>
    </location>
</feature>
<feature type="transmembrane region" description="Helical" evidence="1">
    <location>
        <begin position="116"/>
        <end position="137"/>
    </location>
</feature>
<keyword evidence="1" id="KW-0812">Transmembrane</keyword>
<dbReference type="AlphaFoldDB" id="A0A6J6NU85"/>